<dbReference type="PANTHER" id="PTHR11439:SF500">
    <property type="entry name" value="RNA-DIRECTED DNA POLYMERASE"/>
    <property type="match status" value="1"/>
</dbReference>
<sequence>MEATSSSSGVMVPSLSGFMSIKLDRTNYPLWLAQIVPILKSKNLMGFVTGRTLCPPEFKCDKDVLSTVARFTSSHATWSSLEKRYASQSKNRILQLRNDLLTTKGEGLSISDFVDKINHIADSLALAGKPIDDDELVTIIMNNVGPAYEVTVSFAQARDTPISYDDLVALLLTAEMRLKAQNTPSLETNPTAIARRSWPSPTSGSQNYGLAGSSNTRPPCQIYNRPGHSAIDCFQRMNHAYEGRIPTQKLTTMAAIASSNAHPTTWISDTGASNHITSDLANLAIHNEYHGQDQVAMGNGAGRPFAFVGVRVGAPVWHSRLGHPASNTLSCRLSNKCLPLSAPLLPGPPPNIIPPNVISTSPPPNPRAPIQNTTPNTSLPATTSTPPTTSTSSNIPPTTSSSLPATSTPTLAPPNIPPTTTSSLPATSTPTLAPPTETLTHTMVTRRKAGICKPNPKYAMHVAYDPQLIEPTCYSQAVKHAEWRQAMADEFNALQRNGTWSLVPPRSDMNILPNKWVFKIKKRSDGYVERLHKSLYGLKQAPRQWFQRFLDYLEDLGFCESKADYSLFTFRKGDMFIILLIYVDDILITGNNSSHISELIHNLSKLFSMKDLGPLHFFLGIEAVYKDDSLYLTQTKYTMDLLFRTKFQDAKPLSSPAPLGKKLSLFDGDPLQDPTEYRSVVGAVQYLTITRPDISFAVNQVCQFMHQPTTSHWTAVKRILRYLKHTPDHGLYYQPSPLHLEAYSDADYAGNPDDRHSTGGYCIYLGPNLVAWSAKKHRMVSHSSTEVEYRQLAYTATEISWFRSLFKDLGISLNIPLIWCDNISSISLASNPVFHARTKHLEVDYHYVHDKVIHKELAVNYICTLDQVEDIFTKGLSSTRFKFLTSKLMVRCCPICLRGCDSQTSPSPDIKQSAA</sequence>
<evidence type="ECO:0000256" key="1">
    <source>
        <dbReference type="SAM" id="MobiDB-lite"/>
    </source>
</evidence>
<name>A0A2N9EL31_FAGSY</name>
<dbReference type="AlphaFoldDB" id="A0A2N9EL31"/>
<dbReference type="EMBL" id="OIVN01000159">
    <property type="protein sequence ID" value="SPC75431.1"/>
    <property type="molecule type" value="Genomic_DNA"/>
</dbReference>
<feature type="compositionally biased region" description="Low complexity" evidence="1">
    <location>
        <begin position="373"/>
        <end position="410"/>
    </location>
</feature>
<dbReference type="InterPro" id="IPR043502">
    <property type="entry name" value="DNA/RNA_pol_sf"/>
</dbReference>
<dbReference type="Pfam" id="PF07727">
    <property type="entry name" value="RVT_2"/>
    <property type="match status" value="1"/>
</dbReference>
<accession>A0A2N9EL31</accession>
<feature type="domain" description="Reverse transcriptase Ty1/copia-type" evidence="2">
    <location>
        <begin position="526"/>
        <end position="656"/>
    </location>
</feature>
<feature type="compositionally biased region" description="Low complexity" evidence="1">
    <location>
        <begin position="418"/>
        <end position="440"/>
    </location>
</feature>
<dbReference type="CDD" id="cd09272">
    <property type="entry name" value="RNase_HI_RT_Ty1"/>
    <property type="match status" value="1"/>
</dbReference>
<dbReference type="PANTHER" id="PTHR11439">
    <property type="entry name" value="GAG-POL-RELATED RETROTRANSPOSON"/>
    <property type="match status" value="1"/>
</dbReference>
<feature type="region of interest" description="Disordered" evidence="1">
    <location>
        <begin position="194"/>
        <end position="213"/>
    </location>
</feature>
<dbReference type="SUPFAM" id="SSF56672">
    <property type="entry name" value="DNA/RNA polymerases"/>
    <property type="match status" value="1"/>
</dbReference>
<dbReference type="Pfam" id="PF14223">
    <property type="entry name" value="Retrotran_gag_2"/>
    <property type="match status" value="1"/>
</dbReference>
<proteinExistence type="predicted"/>
<organism evidence="3">
    <name type="scientific">Fagus sylvatica</name>
    <name type="common">Beechnut</name>
    <dbReference type="NCBI Taxonomy" id="28930"/>
    <lineage>
        <taxon>Eukaryota</taxon>
        <taxon>Viridiplantae</taxon>
        <taxon>Streptophyta</taxon>
        <taxon>Embryophyta</taxon>
        <taxon>Tracheophyta</taxon>
        <taxon>Spermatophyta</taxon>
        <taxon>Magnoliopsida</taxon>
        <taxon>eudicotyledons</taxon>
        <taxon>Gunneridae</taxon>
        <taxon>Pentapetalae</taxon>
        <taxon>rosids</taxon>
        <taxon>fabids</taxon>
        <taxon>Fagales</taxon>
        <taxon>Fagaceae</taxon>
        <taxon>Fagus</taxon>
    </lineage>
</organism>
<evidence type="ECO:0000313" key="3">
    <source>
        <dbReference type="EMBL" id="SPC75431.1"/>
    </source>
</evidence>
<feature type="region of interest" description="Disordered" evidence="1">
    <location>
        <begin position="351"/>
        <end position="440"/>
    </location>
</feature>
<gene>
    <name evidence="3" type="ORF">FSB_LOCUS3313</name>
</gene>
<dbReference type="InterPro" id="IPR013103">
    <property type="entry name" value="RVT_2"/>
</dbReference>
<feature type="compositionally biased region" description="Polar residues" evidence="1">
    <location>
        <begin position="199"/>
        <end position="213"/>
    </location>
</feature>
<protein>
    <recommendedName>
        <fullName evidence="2">Reverse transcriptase Ty1/copia-type domain-containing protein</fullName>
    </recommendedName>
</protein>
<reference evidence="3" key="1">
    <citation type="submission" date="2018-02" db="EMBL/GenBank/DDBJ databases">
        <authorList>
            <person name="Cohen D.B."/>
            <person name="Kent A.D."/>
        </authorList>
    </citation>
    <scope>NUCLEOTIDE SEQUENCE</scope>
</reference>
<evidence type="ECO:0000259" key="2">
    <source>
        <dbReference type="Pfam" id="PF07727"/>
    </source>
</evidence>